<dbReference type="Proteomes" id="UP000007030">
    <property type="component" value="Chromosome"/>
</dbReference>
<evidence type="ECO:0000313" key="13">
    <source>
        <dbReference type="Proteomes" id="UP000007030"/>
    </source>
</evidence>
<comment type="similarity">
    <text evidence="2 7">Belongs to the acyl-CoA dehydrogenase family.</text>
</comment>
<comment type="cofactor">
    <cofactor evidence="1 7">
        <name>FAD</name>
        <dbReference type="ChEBI" id="CHEBI:57692"/>
    </cofactor>
</comment>
<dbReference type="PROSITE" id="PS00073">
    <property type="entry name" value="ACYL_COA_DH_2"/>
    <property type="match status" value="1"/>
</dbReference>
<gene>
    <name evidence="12" type="ordered locus">Marky_1385</name>
</gene>
<comment type="catalytic activity">
    <reaction evidence="6">
        <text>a 2,3-saturated acyl-CoA + A = a 2,3-dehydroacyl-CoA + AH2</text>
        <dbReference type="Rhea" id="RHEA:48608"/>
        <dbReference type="ChEBI" id="CHEBI:13193"/>
        <dbReference type="ChEBI" id="CHEBI:17499"/>
        <dbReference type="ChEBI" id="CHEBI:60015"/>
        <dbReference type="ChEBI" id="CHEBI:65111"/>
    </reaction>
</comment>
<reference evidence="12 13" key="1">
    <citation type="journal article" date="2012" name="Stand. Genomic Sci.">
        <title>Complete genome sequence of the aerobic, heterotroph Marinithermus hydrothermalis type strain (T1(T)) from a deep-sea hydrothermal vent chimney.</title>
        <authorList>
            <person name="Copeland A."/>
            <person name="Gu W."/>
            <person name="Yasawong M."/>
            <person name="Lapidus A."/>
            <person name="Lucas S."/>
            <person name="Deshpande S."/>
            <person name="Pagani I."/>
            <person name="Tapia R."/>
            <person name="Cheng J.F."/>
            <person name="Goodwin L.A."/>
            <person name="Pitluck S."/>
            <person name="Liolios K."/>
            <person name="Ivanova N."/>
            <person name="Mavromatis K."/>
            <person name="Mikhailova N."/>
            <person name="Pati A."/>
            <person name="Chen A."/>
            <person name="Palaniappan K."/>
            <person name="Land M."/>
            <person name="Pan C."/>
            <person name="Brambilla E.M."/>
            <person name="Rohde M."/>
            <person name="Tindall B.J."/>
            <person name="Sikorski J."/>
            <person name="Goker M."/>
            <person name="Detter J.C."/>
            <person name="Bristow J."/>
            <person name="Eisen J.A."/>
            <person name="Markowitz V."/>
            <person name="Hugenholtz P."/>
            <person name="Kyrpides N.C."/>
            <person name="Klenk H.P."/>
            <person name="Woyke T."/>
        </authorList>
    </citation>
    <scope>NUCLEOTIDE SEQUENCE [LARGE SCALE GENOMIC DNA]</scope>
    <source>
        <strain evidence="13">DSM 14884 / JCM 11576 / T1</strain>
    </source>
</reference>
<keyword evidence="5 7" id="KW-0560">Oxidoreductase</keyword>
<dbReference type="Pfam" id="PF21263">
    <property type="entry name" value="Acyl-CoA-dh_C"/>
    <property type="match status" value="1"/>
</dbReference>
<evidence type="ECO:0000259" key="9">
    <source>
        <dbReference type="Pfam" id="PF02770"/>
    </source>
</evidence>
<keyword evidence="13" id="KW-1185">Reference proteome</keyword>
<evidence type="ECO:0000256" key="7">
    <source>
        <dbReference type="RuleBase" id="RU362125"/>
    </source>
</evidence>
<dbReference type="FunFam" id="2.40.110.10:FF:000006">
    <property type="entry name" value="very long-chain specific acyl-CoA dehydrogenase, mitochondrial"/>
    <property type="match status" value="1"/>
</dbReference>
<dbReference type="AlphaFoldDB" id="F2NLM1"/>
<dbReference type="InterPro" id="IPR036250">
    <property type="entry name" value="AcylCo_DH-like_C"/>
</dbReference>
<dbReference type="InterPro" id="IPR046373">
    <property type="entry name" value="Acyl-CoA_Oxase/DH_mid-dom_sf"/>
</dbReference>
<dbReference type="Pfam" id="PF02771">
    <property type="entry name" value="Acyl-CoA_dh_N"/>
    <property type="match status" value="1"/>
</dbReference>
<dbReference type="PANTHER" id="PTHR43884:SF12">
    <property type="entry name" value="ISOVALERYL-COA DEHYDROGENASE, MITOCHONDRIAL-RELATED"/>
    <property type="match status" value="1"/>
</dbReference>
<dbReference type="STRING" id="869210.Marky_1385"/>
<dbReference type="InterPro" id="IPR006089">
    <property type="entry name" value="Acyl-CoA_DH_CS"/>
</dbReference>
<feature type="domain" description="Acyl-CoA oxidase/dehydrogenase middle" evidence="9">
    <location>
        <begin position="147"/>
        <end position="240"/>
    </location>
</feature>
<dbReference type="EMBL" id="CP002630">
    <property type="protein sequence ID" value="AEB12120.1"/>
    <property type="molecule type" value="Genomic_DNA"/>
</dbReference>
<keyword evidence="3 7" id="KW-0285">Flavoprotein</keyword>
<keyword evidence="4 7" id="KW-0274">FAD</keyword>
<dbReference type="HOGENOM" id="CLU_018204_3_3_0"/>
<name>F2NLM1_MARHT</name>
<evidence type="ECO:0000256" key="6">
    <source>
        <dbReference type="ARBA" id="ARBA00052546"/>
    </source>
</evidence>
<feature type="domain" description="Acyl-CoA dehydrogenase-like C-terminal" evidence="11">
    <location>
        <begin position="458"/>
        <end position="553"/>
    </location>
</feature>
<dbReference type="Gene3D" id="1.10.540.10">
    <property type="entry name" value="Acyl-CoA dehydrogenase/oxidase, N-terminal domain"/>
    <property type="match status" value="1"/>
</dbReference>
<evidence type="ECO:0000313" key="12">
    <source>
        <dbReference type="EMBL" id="AEB12120.1"/>
    </source>
</evidence>
<dbReference type="Pfam" id="PF02770">
    <property type="entry name" value="Acyl-CoA_dh_M"/>
    <property type="match status" value="1"/>
</dbReference>
<dbReference type="InterPro" id="IPR013786">
    <property type="entry name" value="AcylCoA_DH/ox_N"/>
</dbReference>
<evidence type="ECO:0000256" key="2">
    <source>
        <dbReference type="ARBA" id="ARBA00009347"/>
    </source>
</evidence>
<dbReference type="InterPro" id="IPR037069">
    <property type="entry name" value="AcylCoA_DH/ox_N_sf"/>
</dbReference>
<organism evidence="12 13">
    <name type="scientific">Marinithermus hydrothermalis (strain DSM 14884 / JCM 11576 / T1)</name>
    <dbReference type="NCBI Taxonomy" id="869210"/>
    <lineage>
        <taxon>Bacteria</taxon>
        <taxon>Thermotogati</taxon>
        <taxon>Deinococcota</taxon>
        <taxon>Deinococci</taxon>
        <taxon>Thermales</taxon>
        <taxon>Thermaceae</taxon>
        <taxon>Marinithermus</taxon>
    </lineage>
</organism>
<dbReference type="InterPro" id="IPR009075">
    <property type="entry name" value="AcylCo_DH/oxidase_C"/>
</dbReference>
<proteinExistence type="inferred from homology"/>
<evidence type="ECO:0000256" key="1">
    <source>
        <dbReference type="ARBA" id="ARBA00001974"/>
    </source>
</evidence>
<evidence type="ECO:0000256" key="5">
    <source>
        <dbReference type="ARBA" id="ARBA00023002"/>
    </source>
</evidence>
<protein>
    <submittedName>
        <fullName evidence="12">Butyryl-CoA dehydrogenase</fullName>
        <ecNumber evidence="12">1.3.8.1</ecNumber>
    </submittedName>
</protein>
<dbReference type="SUPFAM" id="SSF56645">
    <property type="entry name" value="Acyl-CoA dehydrogenase NM domain-like"/>
    <property type="match status" value="1"/>
</dbReference>
<dbReference type="SUPFAM" id="SSF47203">
    <property type="entry name" value="Acyl-CoA dehydrogenase C-terminal domain-like"/>
    <property type="match status" value="1"/>
</dbReference>
<feature type="domain" description="Acyl-CoA dehydrogenase/oxidase C-terminal" evidence="8">
    <location>
        <begin position="252"/>
        <end position="410"/>
    </location>
</feature>
<dbReference type="FunFam" id="1.20.140.10:FF:000019">
    <property type="entry name" value="Acyl-CoA dehydrogenase"/>
    <property type="match status" value="1"/>
</dbReference>
<dbReference type="KEGG" id="mhd:Marky_1385"/>
<dbReference type="FunFam" id="1.10.540.10:FF:000001">
    <property type="entry name" value="Very long-chain-specific acyl-CoA dehydrogenase, mitochondrial"/>
    <property type="match status" value="1"/>
</dbReference>
<evidence type="ECO:0000256" key="3">
    <source>
        <dbReference type="ARBA" id="ARBA00022630"/>
    </source>
</evidence>
<sequence>MVEEKDTKLWKKGGGWLLEAPEATYTPEDFDETTRMIIDTTRTYVEREVLPVLERLEHGELELNVPLLRKAGELGLLGVEIEEAYGGLDLPKVVSTVIAEYLAPTGGFSVSFGAHTSIGTLPLVFFGTEEQKKKYLPKLATGEWIAAYALTEPGSGSDALGAKTRAELSPDGKYYILNGTKQFISNAAFADLFTVFAKVDGEHFTAFLVERSFEGVSVGPEEKKMGIKASSTRQLILENVKVPVENVLGEVGKGHKIAFNVLNVGRYKLGAGAVGGAKEALGQAARYAKERHQFGQPIASFGAIRQKLARIAIKTFAAESAVYRTMGLIDAALEGKKGAEAVLKGIEEYAVEASIIKVLGSEVLDYAVDEALQIHGGYGYIQEYPIERAYRDSRINRIFEGTNEINRLLIPGMLLRRAMKGTLPLVEAAMKLQEELLEPSFGEEAEGEWAKEARYVANLKKLALMTAGLAAQKFGPRIEAEQEVLLGIADILIDVFAAESALLRAQRLGGVYADMARLYLAEAQDRAAQIAQFLLPYLEEGDDLRVLLAAARRLTKRDPFDPITATRRVAEAVLEAEGYPQPRA</sequence>
<dbReference type="PROSITE" id="PS00072">
    <property type="entry name" value="ACYL_COA_DH_1"/>
    <property type="match status" value="1"/>
</dbReference>
<evidence type="ECO:0000259" key="11">
    <source>
        <dbReference type="Pfam" id="PF21263"/>
    </source>
</evidence>
<evidence type="ECO:0000259" key="8">
    <source>
        <dbReference type="Pfam" id="PF00441"/>
    </source>
</evidence>
<dbReference type="PANTHER" id="PTHR43884">
    <property type="entry name" value="ACYL-COA DEHYDROGENASE"/>
    <property type="match status" value="1"/>
</dbReference>
<feature type="domain" description="Acyl-CoA dehydrogenase/oxidase N-terminal" evidence="10">
    <location>
        <begin position="32"/>
        <end position="143"/>
    </location>
</feature>
<dbReference type="eggNOG" id="COG1960">
    <property type="taxonomic scope" value="Bacteria"/>
</dbReference>
<evidence type="ECO:0000256" key="4">
    <source>
        <dbReference type="ARBA" id="ARBA00022827"/>
    </source>
</evidence>
<dbReference type="InterPro" id="IPR006091">
    <property type="entry name" value="Acyl-CoA_Oxase/DH_mid-dom"/>
</dbReference>
<dbReference type="OrthoDB" id="29340at2"/>
<dbReference type="Gene3D" id="2.40.110.10">
    <property type="entry name" value="Butyryl-CoA Dehydrogenase, subunit A, domain 2"/>
    <property type="match status" value="1"/>
</dbReference>
<dbReference type="InterPro" id="IPR009100">
    <property type="entry name" value="AcylCoA_DH/oxidase_NM_dom_sf"/>
</dbReference>
<dbReference type="InterPro" id="IPR049426">
    <property type="entry name" value="Acyl-CoA-dh-like_C"/>
</dbReference>
<dbReference type="Pfam" id="PF00441">
    <property type="entry name" value="Acyl-CoA_dh_1"/>
    <property type="match status" value="1"/>
</dbReference>
<dbReference type="EC" id="1.3.8.1" evidence="12"/>
<evidence type="ECO:0000259" key="10">
    <source>
        <dbReference type="Pfam" id="PF02771"/>
    </source>
</evidence>
<dbReference type="GO" id="GO:0016937">
    <property type="term" value="F:short-chain fatty acyl-CoA dehydrogenase activity"/>
    <property type="evidence" value="ECO:0007669"/>
    <property type="project" value="UniProtKB-EC"/>
</dbReference>
<dbReference type="GO" id="GO:0050660">
    <property type="term" value="F:flavin adenine dinucleotide binding"/>
    <property type="evidence" value="ECO:0007669"/>
    <property type="project" value="InterPro"/>
</dbReference>
<dbReference type="Gene3D" id="1.20.140.10">
    <property type="entry name" value="Butyryl-CoA Dehydrogenase, subunit A, domain 3"/>
    <property type="match status" value="2"/>
</dbReference>
<accession>F2NLM1</accession>
<dbReference type="RefSeq" id="WP_013704167.1">
    <property type="nucleotide sequence ID" value="NC_015387.1"/>
</dbReference>